<dbReference type="OrthoDB" id="3069131at2759"/>
<feature type="domain" description="C2H2-type" evidence="3">
    <location>
        <begin position="354"/>
        <end position="385"/>
    </location>
</feature>
<feature type="region of interest" description="Disordered" evidence="2">
    <location>
        <begin position="299"/>
        <end position="326"/>
    </location>
</feature>
<comment type="caution">
    <text evidence="4">The sequence shown here is derived from an EMBL/GenBank/DDBJ whole genome shotgun (WGS) entry which is preliminary data.</text>
</comment>
<evidence type="ECO:0000313" key="5">
    <source>
        <dbReference type="Proteomes" id="UP000001861"/>
    </source>
</evidence>
<dbReference type="Proteomes" id="UP000001861">
    <property type="component" value="Unassembled WGS sequence"/>
</dbReference>
<name>A8NV28_COPC7</name>
<dbReference type="PROSITE" id="PS50157">
    <property type="entry name" value="ZINC_FINGER_C2H2_2"/>
    <property type="match status" value="1"/>
</dbReference>
<dbReference type="GeneID" id="6013219"/>
<keyword evidence="1" id="KW-0863">Zinc-finger</keyword>
<sequence length="456" mass="50534">MAECNQSEFVDEWDALSAALFLPPLDLYGDFVWLPSSEYGDNAATLEPFNYPPVPASSATQAAAGPAPLTGLDGVFTLNDDFPLNLGTFVPFNEQQLPSIFEPEPQDRELGLYDDPPIFTDPFKSSSKSRRVPPGSRVSTSTQREIKTIRPQQILLMEDRFHGRAEDALMARVNAQYRADVSVKPEPSSSTPARPRRDNVVSAPSTPLKRPLSVRESPAAKTPAAKTATVKTEVIESISSYSRASRYIAPLPRRASVKRTPSSTLPFLYPQPEFVNSPISSSASLSHLDSDYEFHRDDDDSDFLPSASSSPRKKQKRAGGYHLQERKGKKTQLQIVLEDLPFTLNDILYANGLYHCPFSTCGQTTTSEGDLGRHLESSIHATHRYICLAPQCLSDFAREDSMKRHHGNNRGRNHKADHDRLVRQGFAFRVKIKDVSAVKEQIKALQVNPIQAPSAA</sequence>
<dbReference type="AlphaFoldDB" id="A8NV28"/>
<keyword evidence="1" id="KW-0862">Zinc</keyword>
<proteinExistence type="predicted"/>
<evidence type="ECO:0000259" key="3">
    <source>
        <dbReference type="PROSITE" id="PS50157"/>
    </source>
</evidence>
<evidence type="ECO:0000256" key="1">
    <source>
        <dbReference type="PROSITE-ProRule" id="PRU00042"/>
    </source>
</evidence>
<keyword evidence="1" id="KW-0479">Metal-binding</keyword>
<dbReference type="InterPro" id="IPR013087">
    <property type="entry name" value="Znf_C2H2_type"/>
</dbReference>
<dbReference type="KEGG" id="cci:CC1G_06173"/>
<gene>
    <name evidence="4" type="ORF">CC1G_06173</name>
</gene>
<accession>A8NV28</accession>
<dbReference type="Gene3D" id="3.30.160.60">
    <property type="entry name" value="Classic Zinc Finger"/>
    <property type="match status" value="1"/>
</dbReference>
<feature type="region of interest" description="Disordered" evidence="2">
    <location>
        <begin position="180"/>
        <end position="232"/>
    </location>
</feature>
<reference evidence="4 5" key="1">
    <citation type="journal article" date="2010" name="Proc. Natl. Acad. Sci. U.S.A.">
        <title>Insights into evolution of multicellular fungi from the assembled chromosomes of the mushroom Coprinopsis cinerea (Coprinus cinereus).</title>
        <authorList>
            <person name="Stajich J.E."/>
            <person name="Wilke S.K."/>
            <person name="Ahren D."/>
            <person name="Au C.H."/>
            <person name="Birren B.W."/>
            <person name="Borodovsky M."/>
            <person name="Burns C."/>
            <person name="Canback B."/>
            <person name="Casselton L.A."/>
            <person name="Cheng C.K."/>
            <person name="Deng J."/>
            <person name="Dietrich F.S."/>
            <person name="Fargo D.C."/>
            <person name="Farman M.L."/>
            <person name="Gathman A.C."/>
            <person name="Goldberg J."/>
            <person name="Guigo R."/>
            <person name="Hoegger P.J."/>
            <person name="Hooker J.B."/>
            <person name="Huggins A."/>
            <person name="James T.Y."/>
            <person name="Kamada T."/>
            <person name="Kilaru S."/>
            <person name="Kodira C."/>
            <person name="Kues U."/>
            <person name="Kupfer D."/>
            <person name="Kwan H.S."/>
            <person name="Lomsadze A."/>
            <person name="Li W."/>
            <person name="Lilly W.W."/>
            <person name="Ma L.J."/>
            <person name="Mackey A.J."/>
            <person name="Manning G."/>
            <person name="Martin F."/>
            <person name="Muraguchi H."/>
            <person name="Natvig D.O."/>
            <person name="Palmerini H."/>
            <person name="Ramesh M.A."/>
            <person name="Rehmeyer C.J."/>
            <person name="Roe B.A."/>
            <person name="Shenoy N."/>
            <person name="Stanke M."/>
            <person name="Ter-Hovhannisyan V."/>
            <person name="Tunlid A."/>
            <person name="Velagapudi R."/>
            <person name="Vision T.J."/>
            <person name="Zeng Q."/>
            <person name="Zolan M.E."/>
            <person name="Pukkila P.J."/>
        </authorList>
    </citation>
    <scope>NUCLEOTIDE SEQUENCE [LARGE SCALE GENOMIC DNA]</scope>
    <source>
        <strain evidence="5">Okayama-7 / 130 / ATCC MYA-4618 / FGSC 9003</strain>
    </source>
</reference>
<dbReference type="InParanoid" id="A8NV28"/>
<organism evidence="4 5">
    <name type="scientific">Coprinopsis cinerea (strain Okayama-7 / 130 / ATCC MYA-4618 / FGSC 9003)</name>
    <name type="common">Inky cap fungus</name>
    <name type="synonym">Hormographiella aspergillata</name>
    <dbReference type="NCBI Taxonomy" id="240176"/>
    <lineage>
        <taxon>Eukaryota</taxon>
        <taxon>Fungi</taxon>
        <taxon>Dikarya</taxon>
        <taxon>Basidiomycota</taxon>
        <taxon>Agaricomycotina</taxon>
        <taxon>Agaricomycetes</taxon>
        <taxon>Agaricomycetidae</taxon>
        <taxon>Agaricales</taxon>
        <taxon>Agaricineae</taxon>
        <taxon>Psathyrellaceae</taxon>
        <taxon>Coprinopsis</taxon>
    </lineage>
</organism>
<dbReference type="VEuPathDB" id="FungiDB:CC1G_06173"/>
<dbReference type="GO" id="GO:0008270">
    <property type="term" value="F:zinc ion binding"/>
    <property type="evidence" value="ECO:0007669"/>
    <property type="project" value="UniProtKB-KW"/>
</dbReference>
<feature type="compositionally biased region" description="Low complexity" evidence="2">
    <location>
        <begin position="219"/>
        <end position="232"/>
    </location>
</feature>
<keyword evidence="5" id="KW-1185">Reference proteome</keyword>
<evidence type="ECO:0000256" key="2">
    <source>
        <dbReference type="SAM" id="MobiDB-lite"/>
    </source>
</evidence>
<protein>
    <recommendedName>
        <fullName evidence="3">C2H2-type domain-containing protein</fullName>
    </recommendedName>
</protein>
<dbReference type="SMART" id="SM00355">
    <property type="entry name" value="ZnF_C2H2"/>
    <property type="match status" value="2"/>
</dbReference>
<evidence type="ECO:0000313" key="4">
    <source>
        <dbReference type="EMBL" id="EAU85157.1"/>
    </source>
</evidence>
<dbReference type="RefSeq" id="XP_001836586.1">
    <property type="nucleotide sequence ID" value="XM_001836534.1"/>
</dbReference>
<feature type="region of interest" description="Disordered" evidence="2">
    <location>
        <begin position="121"/>
        <end position="143"/>
    </location>
</feature>
<dbReference type="EMBL" id="AACS02000004">
    <property type="protein sequence ID" value="EAU85157.1"/>
    <property type="molecule type" value="Genomic_DNA"/>
</dbReference>